<dbReference type="Proteomes" id="UP000215509">
    <property type="component" value="Unassembled WGS sequence"/>
</dbReference>
<evidence type="ECO:0008006" key="3">
    <source>
        <dbReference type="Google" id="ProtNLM"/>
    </source>
</evidence>
<dbReference type="OrthoDB" id="2899518at2"/>
<evidence type="ECO:0000313" key="2">
    <source>
        <dbReference type="Proteomes" id="UP000215509"/>
    </source>
</evidence>
<protein>
    <recommendedName>
        <fullName evidence="3">Phage portal protein</fullName>
    </recommendedName>
</protein>
<gene>
    <name evidence="1" type="ORF">CF651_09805</name>
</gene>
<keyword evidence="2" id="KW-1185">Reference proteome</keyword>
<reference evidence="1 2" key="1">
    <citation type="submission" date="2017-07" db="EMBL/GenBank/DDBJ databases">
        <title>Genome sequencing and assembly of Paenibacillus rigui.</title>
        <authorList>
            <person name="Mayilraj S."/>
        </authorList>
    </citation>
    <scope>NUCLEOTIDE SEQUENCE [LARGE SCALE GENOMIC DNA]</scope>
    <source>
        <strain evidence="1 2">JCM 16352</strain>
    </source>
</reference>
<dbReference type="InterPro" id="IPR014986">
    <property type="entry name" value="XkdN-like"/>
</dbReference>
<sequence length="129" mass="14399">MDALQAFLTADLTIEKEVLLRRLQTTLLIKAIDSGTLDKAREQATFYTGTGKNREREVDNEKFKAILITHMVMNVDFGNSDLMKKHNAMNAVDCVRKALLPGEIERVVNEGLALSGFGDTDETIDDLKN</sequence>
<dbReference type="Gene3D" id="3.30.2220.30">
    <property type="match status" value="1"/>
</dbReference>
<comment type="caution">
    <text evidence="1">The sequence shown here is derived from an EMBL/GenBank/DDBJ whole genome shotgun (WGS) entry which is preliminary data.</text>
</comment>
<proteinExistence type="predicted"/>
<organism evidence="1 2">
    <name type="scientific">Paenibacillus rigui</name>
    <dbReference type="NCBI Taxonomy" id="554312"/>
    <lineage>
        <taxon>Bacteria</taxon>
        <taxon>Bacillati</taxon>
        <taxon>Bacillota</taxon>
        <taxon>Bacilli</taxon>
        <taxon>Bacillales</taxon>
        <taxon>Paenibacillaceae</taxon>
        <taxon>Paenibacillus</taxon>
    </lineage>
</organism>
<dbReference type="InterPro" id="IPR038559">
    <property type="entry name" value="XkdN-like_sf"/>
</dbReference>
<evidence type="ECO:0000313" key="1">
    <source>
        <dbReference type="EMBL" id="OXM86461.1"/>
    </source>
</evidence>
<name>A0A229UT71_9BACL</name>
<dbReference type="RefSeq" id="WP_094014677.1">
    <property type="nucleotide sequence ID" value="NZ_NMQW01000014.1"/>
</dbReference>
<accession>A0A229UT71</accession>
<dbReference type="AlphaFoldDB" id="A0A229UT71"/>
<dbReference type="Pfam" id="PF08890">
    <property type="entry name" value="Phage_TAC_5"/>
    <property type="match status" value="1"/>
</dbReference>
<dbReference type="EMBL" id="NMQW01000014">
    <property type="protein sequence ID" value="OXM86461.1"/>
    <property type="molecule type" value="Genomic_DNA"/>
</dbReference>